<dbReference type="Gene3D" id="3.40.50.300">
    <property type="entry name" value="P-loop containing nucleotide triphosphate hydrolases"/>
    <property type="match status" value="1"/>
</dbReference>
<dbReference type="SUPFAM" id="SSF52540">
    <property type="entry name" value="P-loop containing nucleoside triphosphate hydrolases"/>
    <property type="match status" value="1"/>
</dbReference>
<reference evidence="3 4" key="1">
    <citation type="submission" date="2020-07" db="EMBL/GenBank/DDBJ databases">
        <title>Genomic Encyclopedia of Type Strains, Phase IV (KMG-V): Genome sequencing to study the core and pangenomes of soil and plant-associated prokaryotes.</title>
        <authorList>
            <person name="Whitman W."/>
        </authorList>
    </citation>
    <scope>NUCLEOTIDE SEQUENCE [LARGE SCALE GENOMIC DNA]</scope>
    <source>
        <strain evidence="3 4">AN3</strain>
    </source>
</reference>
<proteinExistence type="predicted"/>
<dbReference type="PANTHER" id="PTHR43581:SF2">
    <property type="entry name" value="EXCINUCLEASE ATPASE SUBUNIT"/>
    <property type="match status" value="1"/>
</dbReference>
<dbReference type="InterPro" id="IPR027417">
    <property type="entry name" value="P-loop_NTPase"/>
</dbReference>
<evidence type="ECO:0000313" key="3">
    <source>
        <dbReference type="EMBL" id="MBA8877227.1"/>
    </source>
</evidence>
<sequence length="617" mass="69540">MLKYWSIGGFKSFKNETSMKLSPITVFAGSNSSGKSTVIQSILMLKQTVQYGSSSRSLALNGPLVRLGTFDDVIHYSADPRAINIELDYEADALDGTFATDRPEWAAHRHWSFTRGKIENVVGKFRWEPRIQTTGNLIEKSDQLQSTVAAAKFLVRRSPTKENEASIDYYIAYSPSSFDTYWDGEETQIRWAEVEMDALSEADLLKDKPDGQITHLALKYFLPDMIRVNFNKGKKRAFEMMEALFGGSFTLLSSVNLEGKFLPVSISHLINGWLTKAGKSLIPIEGETVSAETIRDAINASWRRLGVGINGIRETPEGFDQLKIEVERELLLHFSFEGTDHDYVYLQTIDDGVDMLMAFLRHGVQYLGPLRNEPKPVYPLEALENTAIVGYRGEHTAAVLFLNSEKKIQYLSPADLQSGGSVRNLKYSSLRNAVSEWLEYLGVATGVAATEKGVFGNQLQVTTEGLTKKHDLTNVGVGVSQVLPIVVSCLLAKKGSLMLFEQPELHLHPRVQARLADFFYAVGVSGKQCILETHSEYMIDRFRLRIAEEEENVLQNMLKIYFTERHEGETSCREVKISKYGAVIDWPKDFFEQSQIETRKIIEAASKKRINEKKIDR</sequence>
<evidence type="ECO:0000313" key="4">
    <source>
        <dbReference type="Proteomes" id="UP000549052"/>
    </source>
</evidence>
<comment type="caution">
    <text evidence="3">The sequence shown here is derived from an EMBL/GenBank/DDBJ whole genome shotgun (WGS) entry which is preliminary data.</text>
</comment>
<dbReference type="Pfam" id="PF12476">
    <property type="entry name" value="DUF3696"/>
    <property type="match status" value="1"/>
</dbReference>
<dbReference type="RefSeq" id="WP_182547924.1">
    <property type="nucleotide sequence ID" value="NZ_JACGXN010000001.1"/>
</dbReference>
<name>A0A839EL55_9HYPH</name>
<feature type="domain" description="DUF3696" evidence="1">
    <location>
        <begin position="558"/>
        <end position="600"/>
    </location>
</feature>
<dbReference type="EMBL" id="JACGXN010000001">
    <property type="protein sequence ID" value="MBA8877227.1"/>
    <property type="molecule type" value="Genomic_DNA"/>
</dbReference>
<evidence type="ECO:0000259" key="1">
    <source>
        <dbReference type="Pfam" id="PF12476"/>
    </source>
</evidence>
<feature type="domain" description="Endonuclease GajA/Old nuclease/RecF-like AAA" evidence="2">
    <location>
        <begin position="6"/>
        <end position="89"/>
    </location>
</feature>
<dbReference type="InterPro" id="IPR051396">
    <property type="entry name" value="Bact_Antivir_Def_Nuclease"/>
</dbReference>
<dbReference type="Proteomes" id="UP000549052">
    <property type="component" value="Unassembled WGS sequence"/>
</dbReference>
<dbReference type="Pfam" id="PF13175">
    <property type="entry name" value="AAA_15"/>
    <property type="match status" value="2"/>
</dbReference>
<keyword evidence="4" id="KW-1185">Reference proteome</keyword>
<evidence type="ECO:0000259" key="2">
    <source>
        <dbReference type="Pfam" id="PF13175"/>
    </source>
</evidence>
<accession>A0A839EL55</accession>
<gene>
    <name evidence="3" type="ORF">FHW16_000909</name>
</gene>
<dbReference type="InterPro" id="IPR041685">
    <property type="entry name" value="AAA_GajA/Old/RecF-like"/>
</dbReference>
<organism evidence="3 4">
    <name type="scientific">Phyllobacterium myrsinacearum</name>
    <dbReference type="NCBI Taxonomy" id="28101"/>
    <lineage>
        <taxon>Bacteria</taxon>
        <taxon>Pseudomonadati</taxon>
        <taxon>Pseudomonadota</taxon>
        <taxon>Alphaproteobacteria</taxon>
        <taxon>Hyphomicrobiales</taxon>
        <taxon>Phyllobacteriaceae</taxon>
        <taxon>Phyllobacterium</taxon>
    </lineage>
</organism>
<dbReference type="AlphaFoldDB" id="A0A839EL55"/>
<dbReference type="PANTHER" id="PTHR43581">
    <property type="entry name" value="ATP/GTP PHOSPHATASE"/>
    <property type="match status" value="1"/>
</dbReference>
<dbReference type="InterPro" id="IPR022532">
    <property type="entry name" value="DUF3696"/>
</dbReference>
<protein>
    <submittedName>
        <fullName evidence="3">Putative ATPase</fullName>
    </submittedName>
</protein>
<feature type="domain" description="Endonuclease GajA/Old nuclease/RecF-like AAA" evidence="2">
    <location>
        <begin position="471"/>
        <end position="539"/>
    </location>
</feature>